<dbReference type="Pfam" id="PF00595">
    <property type="entry name" value="PDZ"/>
    <property type="match status" value="3"/>
</dbReference>
<feature type="region of interest" description="Disordered" evidence="12">
    <location>
        <begin position="881"/>
        <end position="909"/>
    </location>
</feature>
<accession>A0A8C4IR89</accession>
<dbReference type="GO" id="GO:0150105">
    <property type="term" value="P:protein localization to cell-cell junction"/>
    <property type="evidence" value="ECO:0007669"/>
    <property type="project" value="TreeGrafter"/>
</dbReference>
<dbReference type="GO" id="GO:0050839">
    <property type="term" value="F:cell adhesion molecule binding"/>
    <property type="evidence" value="ECO:0007669"/>
    <property type="project" value="TreeGrafter"/>
</dbReference>
<dbReference type="GO" id="GO:0045216">
    <property type="term" value="P:cell-cell junction organization"/>
    <property type="evidence" value="ECO:0007669"/>
    <property type="project" value="TreeGrafter"/>
</dbReference>
<feature type="domain" description="Guanylate kinase-like" evidence="14">
    <location>
        <begin position="658"/>
        <end position="760"/>
    </location>
</feature>
<evidence type="ECO:0000256" key="11">
    <source>
        <dbReference type="PROSITE-ProRule" id="PRU00192"/>
    </source>
</evidence>
<keyword evidence="8" id="KW-0677">Repeat</keyword>
<evidence type="ECO:0000259" key="14">
    <source>
        <dbReference type="PROSITE" id="PS50052"/>
    </source>
</evidence>
<dbReference type="Gene3D" id="2.30.30.40">
    <property type="entry name" value="SH3 Domains"/>
    <property type="match status" value="1"/>
</dbReference>
<dbReference type="SUPFAM" id="SSF52540">
    <property type="entry name" value="P-loop containing nucleoside triphosphate hydrolases"/>
    <property type="match status" value="1"/>
</dbReference>
<dbReference type="InterPro" id="IPR005417">
    <property type="entry name" value="ZO"/>
</dbReference>
<keyword evidence="7" id="KW-0597">Phosphoprotein</keyword>
<dbReference type="Ensembl" id="ENSDLAT00005064240.2">
    <property type="protein sequence ID" value="ENSDLAP00005060661.2"/>
    <property type="gene ID" value="ENSDLAG00005024708.2"/>
</dbReference>
<dbReference type="PROSITE" id="PS50106">
    <property type="entry name" value="PDZ"/>
    <property type="match status" value="3"/>
</dbReference>
<evidence type="ECO:0000256" key="4">
    <source>
        <dbReference type="ARBA" id="ARBA00022427"/>
    </source>
</evidence>
<feature type="region of interest" description="Disordered" evidence="12">
    <location>
        <begin position="100"/>
        <end position="251"/>
    </location>
</feature>
<dbReference type="CDD" id="cd06729">
    <property type="entry name" value="PDZ3_ZO1-like_domain"/>
    <property type="match status" value="1"/>
</dbReference>
<dbReference type="SUPFAM" id="SSF50044">
    <property type="entry name" value="SH3-domain"/>
    <property type="match status" value="1"/>
</dbReference>
<reference evidence="16" key="2">
    <citation type="submission" date="2025-09" db="UniProtKB">
        <authorList>
            <consortium name="Ensembl"/>
        </authorList>
    </citation>
    <scope>IDENTIFICATION</scope>
</reference>
<sequence length="1033" mass="115107">MADRCILLHQVWENFLFLQDSKMGFGIAVSGGRDNPNVENGETSIIVSDVLQGGPADGLLFENDRVIQVNSIPMDNVPHSFAVQSLRKCGKVAKITVKRPRKVHSLKQPPSPGADSQDYAPSTHYYDADNDNGWYPNESRDHTSDSKAYLDPEYRSGRDYNQRGRSRGRSQERSSPSPERSRREGSRGRALDTSADRQRYHSRGRSPGDSYRTEDKYERGEGGGGRGGRYRSRDQLNDNSPSPEPSRELEPLEKPVNVLLVKNRPNEEYGLRLGSQIFIKQMTSTGLAAKDGNLQEGDIILKINGTVTENLSLHDAGKLIEKSRGKLQLVVQRDRRQILVRIPPLADSDSDNDDISEMESYHSYSPPEERRSRQSDLSSHSSNERDNPRPNTVMVNFQKGDSVGLRLAGGNDVGIFIASVQEGSPAEEEGLRVGDQILKVNNVDFQGVVREEAVLFLLEIPKGEVVTILAQSKPDVYNDILVSGRGDSFFIRTHFEYEKETPQSLAFSRGDIFKVVDTLYDGKLGNWLAIRVGKEKQLLEKGIIPNKSRAEQMASVQSSHKVVAGDRADFWRLRGQRSLKRKDLRKSRENLSSQTLATRFPAYERVVLREAGFRRPVVLFGAIADAANEKLASEMPDLFVIAKTEPKDAGSEKSSGVVRLNTIRQIIEQDKHALLDVTPKAVDTLNYTQWYPIVIFFNPDSKHGIKAMRQRIAPNSNRSARKLYEQAVKLRKTCSHLFTATIDLNSANDAWYGSVKDSIREQQMQAVWVSDGKSDGLDCQDVERLSFLSADYLSMDSRLTSDLDDTADEAGAYTDNEPDAEMMHISAISRSSEPVTAEEILRRYSPDIRSRMRKISSREVLNRSSPPPVFLSDKVRSTYRISLSNNDPPPPISRSAASSGPLPPHPALHFNSCGKLRPLGVPQPPPAPKLSLCGSTAEPAVHSPVALQSATVLACRQQQGAVEDSPVEDPSMKSFLGKIKAFEKMDHFARAQRILEVQEAQNARLEISQKHPDIYAVPLKTAKLDHSRPQPIG</sequence>
<keyword evidence="10" id="KW-0472">Membrane</keyword>
<evidence type="ECO:0000256" key="9">
    <source>
        <dbReference type="ARBA" id="ARBA00022949"/>
    </source>
</evidence>
<dbReference type="Proteomes" id="UP000694389">
    <property type="component" value="Unassembled WGS sequence"/>
</dbReference>
<dbReference type="GO" id="GO:0005923">
    <property type="term" value="C:bicellular tight junction"/>
    <property type="evidence" value="ECO:0007669"/>
    <property type="project" value="UniProtKB-SubCell"/>
</dbReference>
<feature type="domain" description="PDZ" evidence="15">
    <location>
        <begin position="257"/>
        <end position="335"/>
    </location>
</feature>
<dbReference type="PROSITE" id="PS50002">
    <property type="entry name" value="SH3"/>
    <property type="match status" value="1"/>
</dbReference>
<protein>
    <submittedName>
        <fullName evidence="16">Tight junction protein 2</fullName>
    </submittedName>
</protein>
<evidence type="ECO:0000259" key="13">
    <source>
        <dbReference type="PROSITE" id="PS50002"/>
    </source>
</evidence>
<dbReference type="Pfam" id="PF07653">
    <property type="entry name" value="SH3_2"/>
    <property type="match status" value="1"/>
</dbReference>
<dbReference type="SMART" id="SM00072">
    <property type="entry name" value="GuKc"/>
    <property type="match status" value="1"/>
</dbReference>
<feature type="domain" description="PDZ" evidence="15">
    <location>
        <begin position="392"/>
        <end position="472"/>
    </location>
</feature>
<dbReference type="PRINTS" id="PR01597">
    <property type="entry name" value="ZONOCCLUDNS"/>
</dbReference>
<dbReference type="InterPro" id="IPR027417">
    <property type="entry name" value="P-loop_NTPase"/>
</dbReference>
<name>A0A8C4IR89_DICLA</name>
<evidence type="ECO:0000256" key="6">
    <source>
        <dbReference type="ARBA" id="ARBA00022475"/>
    </source>
</evidence>
<keyword evidence="17" id="KW-1185">Reference proteome</keyword>
<dbReference type="PANTHER" id="PTHR13865">
    <property type="entry name" value="TIGHT JUNCTION PROTEIN"/>
    <property type="match status" value="1"/>
</dbReference>
<feature type="compositionally biased region" description="Basic and acidic residues" evidence="12">
    <location>
        <begin position="138"/>
        <end position="162"/>
    </location>
</feature>
<dbReference type="GeneTree" id="ENSGT00940000158634"/>
<keyword evidence="9" id="KW-0965">Cell junction</keyword>
<keyword evidence="5 11" id="KW-0728">SH3 domain</keyword>
<evidence type="ECO:0000256" key="5">
    <source>
        <dbReference type="ARBA" id="ARBA00022443"/>
    </source>
</evidence>
<proteinExistence type="inferred from homology"/>
<comment type="similarity">
    <text evidence="3">Belongs to the MAGUK family.</text>
</comment>
<evidence type="ECO:0000259" key="15">
    <source>
        <dbReference type="PROSITE" id="PS50106"/>
    </source>
</evidence>
<dbReference type="PROSITE" id="PS50052">
    <property type="entry name" value="GUANYLATE_KINASE_2"/>
    <property type="match status" value="1"/>
</dbReference>
<organism evidence="16 17">
    <name type="scientific">Dicentrarchus labrax</name>
    <name type="common">European seabass</name>
    <name type="synonym">Morone labrax</name>
    <dbReference type="NCBI Taxonomy" id="13489"/>
    <lineage>
        <taxon>Eukaryota</taxon>
        <taxon>Metazoa</taxon>
        <taxon>Chordata</taxon>
        <taxon>Craniata</taxon>
        <taxon>Vertebrata</taxon>
        <taxon>Euteleostomi</taxon>
        <taxon>Actinopterygii</taxon>
        <taxon>Neopterygii</taxon>
        <taxon>Teleostei</taxon>
        <taxon>Neoteleostei</taxon>
        <taxon>Acanthomorphata</taxon>
        <taxon>Eupercaria</taxon>
        <taxon>Moronidae</taxon>
        <taxon>Dicentrarchus</taxon>
    </lineage>
</organism>
<feature type="compositionally biased region" description="Basic and acidic residues" evidence="12">
    <location>
        <begin position="179"/>
        <end position="199"/>
    </location>
</feature>
<dbReference type="AlphaFoldDB" id="A0A8C4IR89"/>
<dbReference type="Pfam" id="PF00625">
    <property type="entry name" value="Guanylate_kin"/>
    <property type="match status" value="1"/>
</dbReference>
<dbReference type="GO" id="GO:0098609">
    <property type="term" value="P:cell-cell adhesion"/>
    <property type="evidence" value="ECO:0007669"/>
    <property type="project" value="TreeGrafter"/>
</dbReference>
<dbReference type="Gene3D" id="2.30.42.10">
    <property type="match status" value="3"/>
</dbReference>
<dbReference type="GO" id="GO:0005886">
    <property type="term" value="C:plasma membrane"/>
    <property type="evidence" value="ECO:0007669"/>
    <property type="project" value="UniProtKB-SubCell"/>
</dbReference>
<feature type="domain" description="SH3" evidence="13">
    <location>
        <begin position="486"/>
        <end position="554"/>
    </location>
</feature>
<keyword evidence="6" id="KW-1003">Cell membrane</keyword>
<reference evidence="16" key="1">
    <citation type="submission" date="2025-08" db="UniProtKB">
        <authorList>
            <consortium name="Ensembl"/>
        </authorList>
    </citation>
    <scope>IDENTIFICATION</scope>
</reference>
<keyword evidence="4" id="KW-0796">Tight junction</keyword>
<dbReference type="CDD" id="cd06727">
    <property type="entry name" value="PDZ1_ZO1-like"/>
    <property type="match status" value="1"/>
</dbReference>
<dbReference type="InterPro" id="IPR036034">
    <property type="entry name" value="PDZ_sf"/>
</dbReference>
<evidence type="ECO:0000313" key="17">
    <source>
        <dbReference type="Proteomes" id="UP000694389"/>
    </source>
</evidence>
<dbReference type="PANTHER" id="PTHR13865:SF26">
    <property type="entry name" value="TIGHT JUNCTION PROTEIN ZO-2"/>
    <property type="match status" value="1"/>
</dbReference>
<comment type="subcellular location">
    <subcellularLocation>
        <location evidence="2">Cell junction</location>
        <location evidence="2">Tight junction</location>
    </subcellularLocation>
    <subcellularLocation>
        <location evidence="1">Cell membrane</location>
        <topology evidence="1">Peripheral membrane protein</topology>
        <orientation evidence="1">Cytoplasmic side</orientation>
    </subcellularLocation>
</comment>
<dbReference type="SUPFAM" id="SSF50156">
    <property type="entry name" value="PDZ domain-like"/>
    <property type="match status" value="3"/>
</dbReference>
<dbReference type="InterPro" id="IPR001452">
    <property type="entry name" value="SH3_domain"/>
</dbReference>
<dbReference type="InterPro" id="IPR036028">
    <property type="entry name" value="SH3-like_dom_sf"/>
</dbReference>
<dbReference type="GO" id="GO:0090557">
    <property type="term" value="P:establishment of endothelial intestinal barrier"/>
    <property type="evidence" value="ECO:0007669"/>
    <property type="project" value="TreeGrafter"/>
</dbReference>
<evidence type="ECO:0000256" key="10">
    <source>
        <dbReference type="ARBA" id="ARBA00023136"/>
    </source>
</evidence>
<dbReference type="Gene3D" id="3.40.50.300">
    <property type="entry name" value="P-loop containing nucleotide triphosphate hydrolases"/>
    <property type="match status" value="1"/>
</dbReference>
<feature type="compositionally biased region" description="Basic and acidic residues" evidence="12">
    <location>
        <begin position="211"/>
        <end position="221"/>
    </location>
</feature>
<feature type="region of interest" description="Disordered" evidence="12">
    <location>
        <begin position="342"/>
        <end position="392"/>
    </location>
</feature>
<dbReference type="FunFam" id="2.30.42.10:FF:000009">
    <property type="entry name" value="Putative tight junction protein ZO-1"/>
    <property type="match status" value="1"/>
</dbReference>
<dbReference type="FunFam" id="2.30.42.10:FF:000013">
    <property type="entry name" value="Putative tight junction protein ZO-1"/>
    <property type="match status" value="1"/>
</dbReference>
<dbReference type="CDD" id="cd06728">
    <property type="entry name" value="PDZ2_ZO1-like_ds"/>
    <property type="match status" value="1"/>
</dbReference>
<evidence type="ECO:0000256" key="3">
    <source>
        <dbReference type="ARBA" id="ARBA00007014"/>
    </source>
</evidence>
<evidence type="ECO:0000256" key="7">
    <source>
        <dbReference type="ARBA" id="ARBA00022553"/>
    </source>
</evidence>
<dbReference type="SMART" id="SM00228">
    <property type="entry name" value="PDZ"/>
    <property type="match status" value="3"/>
</dbReference>
<evidence type="ECO:0000256" key="12">
    <source>
        <dbReference type="SAM" id="MobiDB-lite"/>
    </source>
</evidence>
<evidence type="ECO:0000256" key="1">
    <source>
        <dbReference type="ARBA" id="ARBA00004413"/>
    </source>
</evidence>
<evidence type="ECO:0000313" key="16">
    <source>
        <dbReference type="Ensembl" id="ENSDLAP00005060661.2"/>
    </source>
</evidence>
<dbReference type="InterPro" id="IPR001478">
    <property type="entry name" value="PDZ"/>
</dbReference>
<evidence type="ECO:0000256" key="8">
    <source>
        <dbReference type="ARBA" id="ARBA00022737"/>
    </source>
</evidence>
<dbReference type="InterPro" id="IPR008144">
    <property type="entry name" value="Guanylate_kin-like_dom"/>
</dbReference>
<feature type="compositionally biased region" description="Acidic residues" evidence="12">
    <location>
        <begin position="348"/>
        <end position="357"/>
    </location>
</feature>
<dbReference type="FunFam" id="3.40.50.300:FF:000110">
    <property type="entry name" value="tight junction protein ZO-1 isoform X1"/>
    <property type="match status" value="1"/>
</dbReference>
<dbReference type="InterPro" id="IPR008145">
    <property type="entry name" value="GK/Ca_channel_bsu"/>
</dbReference>
<dbReference type="GO" id="GO:1905605">
    <property type="term" value="P:positive regulation of blood-brain barrier permeability"/>
    <property type="evidence" value="ECO:0007669"/>
    <property type="project" value="TreeGrafter"/>
</dbReference>
<feature type="domain" description="PDZ" evidence="15">
    <location>
        <begin position="15"/>
        <end position="101"/>
    </location>
</feature>
<evidence type="ECO:0000256" key="2">
    <source>
        <dbReference type="ARBA" id="ARBA00004435"/>
    </source>
</evidence>